<sequence>MGRVALPLTPPVQPMLAKAVPSIPDGADLVFEPKYDGFRCLAFRDGDEVFLQSRSGKPLNRYFPEAEAALREALPERSVVDGELVVDIAGKLDFDKLAERIHPAASRVTMLSETTPSRYIAFDILALGDDVLLETPTVRRREVLEQALVLGERVHLTPVTRDADLARRWFEIFEGAGLDGVMGKPADGEYTPNKRTLLKFKHSRTADCVVSGLRWYKDTEPGEAVGSLMLGLYDHEGHLHHVGVVGSFPAARRRELAQEMAELIPGGREAHPWAASDADHDVLRMPGSISRWRTTEQPWVPLRLERVVEVAYEHTEGGYPGRFRHTAQFRRWRPDREPASCTYEQLEEPARYDLDAVLRGEVREKG</sequence>
<dbReference type="SUPFAM" id="SSF50249">
    <property type="entry name" value="Nucleic acid-binding proteins"/>
    <property type="match status" value="1"/>
</dbReference>
<name>A0ABW2TJH8_9PSEU</name>
<dbReference type="PANTHER" id="PTHR45674:SF4">
    <property type="entry name" value="DNA LIGASE 1"/>
    <property type="match status" value="1"/>
</dbReference>
<dbReference type="InterPro" id="IPR012310">
    <property type="entry name" value="DNA_ligase_ATP-dep_cent"/>
</dbReference>
<keyword evidence="3 7" id="KW-0436">Ligase</keyword>
<dbReference type="Pfam" id="PF04679">
    <property type="entry name" value="DNA_ligase_A_C"/>
    <property type="match status" value="1"/>
</dbReference>
<dbReference type="InterPro" id="IPR050191">
    <property type="entry name" value="ATP-dep_DNA_ligase"/>
</dbReference>
<evidence type="ECO:0000256" key="2">
    <source>
        <dbReference type="ARBA" id="ARBA00012727"/>
    </source>
</evidence>
<dbReference type="Gene3D" id="2.40.50.140">
    <property type="entry name" value="Nucleic acid-binding proteins"/>
    <property type="match status" value="1"/>
</dbReference>
<comment type="catalytic activity">
    <reaction evidence="4">
        <text>ATP + (deoxyribonucleotide)n-3'-hydroxyl + 5'-phospho-(deoxyribonucleotide)m = (deoxyribonucleotide)n+m + AMP + diphosphate.</text>
        <dbReference type="EC" id="6.5.1.1"/>
    </reaction>
</comment>
<dbReference type="NCBIfam" id="NF006078">
    <property type="entry name" value="PRK08224.1"/>
    <property type="match status" value="1"/>
</dbReference>
<evidence type="ECO:0000256" key="4">
    <source>
        <dbReference type="ARBA" id="ARBA00034003"/>
    </source>
</evidence>
<evidence type="ECO:0000256" key="3">
    <source>
        <dbReference type="ARBA" id="ARBA00022598"/>
    </source>
</evidence>
<feature type="domain" description="DNA ligase ATP-dependent C-terminal" evidence="6">
    <location>
        <begin position="223"/>
        <end position="336"/>
    </location>
</feature>
<protein>
    <recommendedName>
        <fullName evidence="2">DNA ligase (ATP)</fullName>
        <ecNumber evidence="2">6.5.1.1</ecNumber>
    </recommendedName>
</protein>
<dbReference type="InterPro" id="IPR012340">
    <property type="entry name" value="NA-bd_OB-fold"/>
</dbReference>
<evidence type="ECO:0000313" key="7">
    <source>
        <dbReference type="EMBL" id="MFC7613912.1"/>
    </source>
</evidence>
<comment type="similarity">
    <text evidence="1">Belongs to the ATP-dependent DNA ligase family.</text>
</comment>
<evidence type="ECO:0000313" key="8">
    <source>
        <dbReference type="Proteomes" id="UP001596512"/>
    </source>
</evidence>
<organism evidence="7 8">
    <name type="scientific">Actinokineospora soli</name>
    <dbReference type="NCBI Taxonomy" id="1048753"/>
    <lineage>
        <taxon>Bacteria</taxon>
        <taxon>Bacillati</taxon>
        <taxon>Actinomycetota</taxon>
        <taxon>Actinomycetes</taxon>
        <taxon>Pseudonocardiales</taxon>
        <taxon>Pseudonocardiaceae</taxon>
        <taxon>Actinokineospora</taxon>
    </lineage>
</organism>
<dbReference type="EMBL" id="JBHTEY010000004">
    <property type="protein sequence ID" value="MFC7613912.1"/>
    <property type="molecule type" value="Genomic_DNA"/>
</dbReference>
<dbReference type="CDD" id="cd07905">
    <property type="entry name" value="Adenylation_DNA_ligase_LigC"/>
    <property type="match status" value="1"/>
</dbReference>
<gene>
    <name evidence="7" type="ORF">ACFQV2_10495</name>
</gene>
<evidence type="ECO:0000256" key="1">
    <source>
        <dbReference type="ARBA" id="ARBA00007572"/>
    </source>
</evidence>
<dbReference type="InterPro" id="IPR012309">
    <property type="entry name" value="DNA_ligase_ATP-dep_C"/>
</dbReference>
<keyword evidence="8" id="KW-1185">Reference proteome</keyword>
<evidence type="ECO:0000259" key="6">
    <source>
        <dbReference type="Pfam" id="PF04679"/>
    </source>
</evidence>
<dbReference type="GO" id="GO:0003910">
    <property type="term" value="F:DNA ligase (ATP) activity"/>
    <property type="evidence" value="ECO:0007669"/>
    <property type="project" value="UniProtKB-EC"/>
</dbReference>
<comment type="caution">
    <text evidence="7">The sequence shown here is derived from an EMBL/GenBank/DDBJ whole genome shotgun (WGS) entry which is preliminary data.</text>
</comment>
<dbReference type="InterPro" id="IPR016059">
    <property type="entry name" value="DNA_ligase_ATP-dep_CS"/>
</dbReference>
<dbReference type="PROSITE" id="PS00697">
    <property type="entry name" value="DNA_LIGASE_A1"/>
    <property type="match status" value="1"/>
</dbReference>
<dbReference type="InterPro" id="IPR044119">
    <property type="entry name" value="Adenylation_LigC-like"/>
</dbReference>
<evidence type="ECO:0000259" key="5">
    <source>
        <dbReference type="Pfam" id="PF01068"/>
    </source>
</evidence>
<proteinExistence type="inferred from homology"/>
<accession>A0ABW2TJH8</accession>
<dbReference type="SUPFAM" id="SSF56091">
    <property type="entry name" value="DNA ligase/mRNA capping enzyme, catalytic domain"/>
    <property type="match status" value="1"/>
</dbReference>
<feature type="domain" description="ATP-dependent DNA ligase family profile" evidence="5">
    <location>
        <begin position="14"/>
        <end position="201"/>
    </location>
</feature>
<dbReference type="PANTHER" id="PTHR45674">
    <property type="entry name" value="DNA LIGASE 1/3 FAMILY MEMBER"/>
    <property type="match status" value="1"/>
</dbReference>
<dbReference type="InterPro" id="IPR044117">
    <property type="entry name" value="OBF_LigC-like"/>
</dbReference>
<dbReference type="Proteomes" id="UP001596512">
    <property type="component" value="Unassembled WGS sequence"/>
</dbReference>
<dbReference type="EC" id="6.5.1.1" evidence="2"/>
<dbReference type="Pfam" id="PF01068">
    <property type="entry name" value="DNA_ligase_A_M"/>
    <property type="match status" value="1"/>
</dbReference>
<dbReference type="CDD" id="cd07970">
    <property type="entry name" value="OBF_DNA_ligase_LigC"/>
    <property type="match status" value="1"/>
</dbReference>
<dbReference type="Gene3D" id="3.30.470.30">
    <property type="entry name" value="DNA ligase/mRNA capping enzyme"/>
    <property type="match status" value="1"/>
</dbReference>
<reference evidence="8" key="1">
    <citation type="journal article" date="2019" name="Int. J. Syst. Evol. Microbiol.">
        <title>The Global Catalogue of Microorganisms (GCM) 10K type strain sequencing project: providing services to taxonomists for standard genome sequencing and annotation.</title>
        <authorList>
            <consortium name="The Broad Institute Genomics Platform"/>
            <consortium name="The Broad Institute Genome Sequencing Center for Infectious Disease"/>
            <person name="Wu L."/>
            <person name="Ma J."/>
        </authorList>
    </citation>
    <scope>NUCLEOTIDE SEQUENCE [LARGE SCALE GENOMIC DNA]</scope>
    <source>
        <strain evidence="8">JCM 17695</strain>
    </source>
</reference>